<comment type="caution">
    <text evidence="2">The sequence shown here is derived from an EMBL/GenBank/DDBJ whole genome shotgun (WGS) entry which is preliminary data.</text>
</comment>
<dbReference type="SUPFAM" id="SSF51556">
    <property type="entry name" value="Metallo-dependent hydrolases"/>
    <property type="match status" value="1"/>
</dbReference>
<evidence type="ECO:0000313" key="2">
    <source>
        <dbReference type="EMBL" id="CAK0849948.1"/>
    </source>
</evidence>
<feature type="compositionally biased region" description="Low complexity" evidence="1">
    <location>
        <begin position="195"/>
        <end position="208"/>
    </location>
</feature>
<evidence type="ECO:0000256" key="1">
    <source>
        <dbReference type="SAM" id="MobiDB-lite"/>
    </source>
</evidence>
<name>A0ABN9TUN6_9DINO</name>
<dbReference type="PANTHER" id="PTHR46363:SF1">
    <property type="entry name" value="DEOXYRIBONUCLEASE TATDN2-RELATED"/>
    <property type="match status" value="1"/>
</dbReference>
<proteinExistence type="predicted"/>
<protein>
    <submittedName>
        <fullName evidence="2">Uncharacterized protein</fullName>
    </submittedName>
</protein>
<feature type="region of interest" description="Disordered" evidence="1">
    <location>
        <begin position="189"/>
        <end position="208"/>
    </location>
</feature>
<organism evidence="2 3">
    <name type="scientific">Prorocentrum cordatum</name>
    <dbReference type="NCBI Taxonomy" id="2364126"/>
    <lineage>
        <taxon>Eukaryota</taxon>
        <taxon>Sar</taxon>
        <taxon>Alveolata</taxon>
        <taxon>Dinophyceae</taxon>
        <taxon>Prorocentrales</taxon>
        <taxon>Prorocentraceae</taxon>
        <taxon>Prorocentrum</taxon>
    </lineage>
</organism>
<dbReference type="PANTHER" id="PTHR46363">
    <property type="entry name" value="DEOXYRIBONUCLEASE TATDN2-RELATED"/>
    <property type="match status" value="1"/>
</dbReference>
<reference evidence="2" key="1">
    <citation type="submission" date="2023-10" db="EMBL/GenBank/DDBJ databases">
        <authorList>
            <person name="Chen Y."/>
            <person name="Shah S."/>
            <person name="Dougan E. K."/>
            <person name="Thang M."/>
            <person name="Chan C."/>
        </authorList>
    </citation>
    <scope>NUCLEOTIDE SEQUENCE [LARGE SCALE GENOMIC DNA]</scope>
</reference>
<dbReference type="InterPro" id="IPR032466">
    <property type="entry name" value="Metal_Hydrolase"/>
</dbReference>
<dbReference type="Proteomes" id="UP001189429">
    <property type="component" value="Unassembled WGS sequence"/>
</dbReference>
<dbReference type="Gene3D" id="3.20.20.140">
    <property type="entry name" value="Metal-dependent hydrolases"/>
    <property type="match status" value="1"/>
</dbReference>
<gene>
    <name evidence="2" type="ORF">PCOR1329_LOCUS42516</name>
</gene>
<accession>A0ABN9TUN6</accession>
<dbReference type="Pfam" id="PF01026">
    <property type="entry name" value="TatD_DNase"/>
    <property type="match status" value="1"/>
</dbReference>
<dbReference type="InterPro" id="IPR001130">
    <property type="entry name" value="TatD-like"/>
</dbReference>
<dbReference type="EMBL" id="CAUYUJ010015107">
    <property type="protein sequence ID" value="CAK0849948.1"/>
    <property type="molecule type" value="Genomic_DNA"/>
</dbReference>
<sequence>MWPIGWEGISRAEFAWSEAPRPRPLILRGPALWTTGGRRRRGTAPGWRGARRSAGRAALSCCATHCHLDMILPRLNAERHEDAQKAKADGRPGPSLLASGRDFEGWRASLQGGEQGFDGCVHVACSAGSLETGKQLLAHEGVHGAFGIHPLSAGGWSDDVERRLWDLMGLEKAVALGECGLDYFDKTPAGRSRVRASGSGSGTSSSGS</sequence>
<evidence type="ECO:0000313" key="3">
    <source>
        <dbReference type="Proteomes" id="UP001189429"/>
    </source>
</evidence>
<keyword evidence="3" id="KW-1185">Reference proteome</keyword>